<gene>
    <name evidence="3" type="ORF">FC093_23565</name>
</gene>
<evidence type="ECO:0000313" key="3">
    <source>
        <dbReference type="EMBL" id="TKK63941.1"/>
    </source>
</evidence>
<dbReference type="PANTHER" id="PTHR33055">
    <property type="entry name" value="TRANSPOSASE FOR INSERTION SEQUENCE ELEMENT IS1111A"/>
    <property type="match status" value="1"/>
</dbReference>
<sequence>MQKKYFIGIDVSKHTLDVCFIIREQDSLSKPLWQQFANTPTGLKRMQKWLATHKVPLSEQTIAVIENTGIYHRLLWQFFSQLQVDLCIENAAQVKWSLGIARGKNDKVDSRRLALYAVRHADRLKPTPALHQQVTVLKDLLSLRNKLLQQIGSITTGVKELKHAGISASFTKTSVKLLQPAIDGLKQSLKKVEKQIKDTIKKEEVLYNTYKRLITVPGIGHITAIYLICCSNVFTLCTSGKQLACYCGVVPFDYQSGISIKGKHQVHKMANKELKHLLHMCALTSIKNHPEFKNYYNRKKAEGKHALSILNAIKNKLVLRAFAVVKNKRDYVDNFKKIA</sequence>
<dbReference type="OrthoDB" id="964423at2"/>
<dbReference type="PANTHER" id="PTHR33055:SF3">
    <property type="entry name" value="PUTATIVE TRANSPOSASE FOR IS117-RELATED"/>
    <property type="match status" value="1"/>
</dbReference>
<feature type="domain" description="Transposase IS110-like N-terminal" evidence="1">
    <location>
        <begin position="7"/>
        <end position="153"/>
    </location>
</feature>
<evidence type="ECO:0000313" key="4">
    <source>
        <dbReference type="Proteomes" id="UP000305848"/>
    </source>
</evidence>
<dbReference type="InterPro" id="IPR003346">
    <property type="entry name" value="Transposase_20"/>
</dbReference>
<dbReference type="RefSeq" id="WP_137264283.1">
    <property type="nucleotide sequence ID" value="NZ_SZQL01000065.1"/>
</dbReference>
<reference evidence="3 4" key="1">
    <citation type="submission" date="2019-05" db="EMBL/GenBank/DDBJ databases">
        <title>Panacibacter sp. strain 17mud1-8 Genome sequencing and assembly.</title>
        <authorList>
            <person name="Chhetri G."/>
        </authorList>
    </citation>
    <scope>NUCLEOTIDE SEQUENCE [LARGE SCALE GENOMIC DNA]</scope>
    <source>
        <strain evidence="3 4">17mud1-8</strain>
    </source>
</reference>
<dbReference type="GO" id="GO:0003677">
    <property type="term" value="F:DNA binding"/>
    <property type="evidence" value="ECO:0007669"/>
    <property type="project" value="InterPro"/>
</dbReference>
<dbReference type="InterPro" id="IPR047650">
    <property type="entry name" value="Transpos_IS110"/>
</dbReference>
<dbReference type="InterPro" id="IPR002525">
    <property type="entry name" value="Transp_IS110-like_N"/>
</dbReference>
<keyword evidence="4" id="KW-1185">Reference proteome</keyword>
<comment type="caution">
    <text evidence="3">The sequence shown here is derived from an EMBL/GenBank/DDBJ whole genome shotgun (WGS) entry which is preliminary data.</text>
</comment>
<evidence type="ECO:0000259" key="1">
    <source>
        <dbReference type="Pfam" id="PF01548"/>
    </source>
</evidence>
<feature type="domain" description="Transposase IS116/IS110/IS902 C-terminal" evidence="2">
    <location>
        <begin position="211"/>
        <end position="296"/>
    </location>
</feature>
<evidence type="ECO:0000259" key="2">
    <source>
        <dbReference type="Pfam" id="PF02371"/>
    </source>
</evidence>
<accession>A0A4U3KPG1</accession>
<dbReference type="EMBL" id="SZQL01000065">
    <property type="protein sequence ID" value="TKK63941.1"/>
    <property type="molecule type" value="Genomic_DNA"/>
</dbReference>
<proteinExistence type="predicted"/>
<dbReference type="Pfam" id="PF01548">
    <property type="entry name" value="DEDD_Tnp_IS110"/>
    <property type="match status" value="1"/>
</dbReference>
<organism evidence="3 4">
    <name type="scientific">Ilyomonas limi</name>
    <dbReference type="NCBI Taxonomy" id="2575867"/>
    <lineage>
        <taxon>Bacteria</taxon>
        <taxon>Pseudomonadati</taxon>
        <taxon>Bacteroidota</taxon>
        <taxon>Chitinophagia</taxon>
        <taxon>Chitinophagales</taxon>
        <taxon>Chitinophagaceae</taxon>
        <taxon>Ilyomonas</taxon>
    </lineage>
</organism>
<dbReference type="Pfam" id="PF02371">
    <property type="entry name" value="Transposase_20"/>
    <property type="match status" value="1"/>
</dbReference>
<protein>
    <submittedName>
        <fullName evidence="3">IS110 family transposase</fullName>
    </submittedName>
</protein>
<dbReference type="NCBIfam" id="NF033542">
    <property type="entry name" value="transpos_IS110"/>
    <property type="match status" value="1"/>
</dbReference>
<dbReference type="GO" id="GO:0004803">
    <property type="term" value="F:transposase activity"/>
    <property type="evidence" value="ECO:0007669"/>
    <property type="project" value="InterPro"/>
</dbReference>
<dbReference type="GO" id="GO:0006313">
    <property type="term" value="P:DNA transposition"/>
    <property type="evidence" value="ECO:0007669"/>
    <property type="project" value="InterPro"/>
</dbReference>
<dbReference type="AlphaFoldDB" id="A0A4U3KPG1"/>
<dbReference type="Proteomes" id="UP000305848">
    <property type="component" value="Unassembled WGS sequence"/>
</dbReference>
<name>A0A4U3KPG1_9BACT</name>